<dbReference type="Proteomes" id="UP000829069">
    <property type="component" value="Plasmid p1"/>
</dbReference>
<dbReference type="InterPro" id="IPR003439">
    <property type="entry name" value="ABC_transporter-like_ATP-bd"/>
</dbReference>
<dbReference type="GO" id="GO:0005524">
    <property type="term" value="F:ATP binding"/>
    <property type="evidence" value="ECO:0007669"/>
    <property type="project" value="UniProtKB-KW"/>
</dbReference>
<evidence type="ECO:0000313" key="5">
    <source>
        <dbReference type="EMBL" id="UNK47821.1"/>
    </source>
</evidence>
<keyword evidence="5" id="KW-0614">Plasmid</keyword>
<feature type="domain" description="ABC transporter" evidence="4">
    <location>
        <begin position="5"/>
        <end position="219"/>
    </location>
</feature>
<evidence type="ECO:0000313" key="6">
    <source>
        <dbReference type="Proteomes" id="UP000829069"/>
    </source>
</evidence>
<gene>
    <name evidence="5" type="ORF">MNQ99_18265</name>
</gene>
<keyword evidence="3 5" id="KW-0067">ATP-binding</keyword>
<evidence type="ECO:0000256" key="2">
    <source>
        <dbReference type="ARBA" id="ARBA00022741"/>
    </source>
</evidence>
<dbReference type="Pfam" id="PF00005">
    <property type="entry name" value="ABC_tran"/>
    <property type="match status" value="1"/>
</dbReference>
<keyword evidence="2" id="KW-0547">Nucleotide-binding</keyword>
<dbReference type="PANTHER" id="PTHR42788">
    <property type="entry name" value="TAURINE IMPORT ATP-BINDING PROTEIN-RELATED"/>
    <property type="match status" value="1"/>
</dbReference>
<protein>
    <submittedName>
        <fullName evidence="5">ATP-binding cassette domain-containing protein</fullName>
    </submittedName>
</protein>
<reference evidence="5 6" key="1">
    <citation type="submission" date="2022-03" db="EMBL/GenBank/DDBJ databases">
        <title>Isotopic signatures of nitrous oxide derived from detoxification processes.</title>
        <authorList>
            <person name="Behrendt U."/>
            <person name="Buchen C."/>
            <person name="Well R."/>
            <person name="Ulrich A."/>
            <person name="Rohe L."/>
            <person name="Kolb S."/>
            <person name="Schloter M."/>
            <person name="Horn M.A."/>
            <person name="Augustin J."/>
        </authorList>
    </citation>
    <scope>NUCLEOTIDE SEQUENCE [LARGE SCALE GENOMIC DNA]</scope>
    <source>
        <strain evidence="5 6">S4-C24</strain>
        <plasmid evidence="5 6">p1</plasmid>
    </source>
</reference>
<dbReference type="InterPro" id="IPR050166">
    <property type="entry name" value="ABC_transporter_ATP-bind"/>
</dbReference>
<sequence>MSAVLTATAVSKSFAANPRVLDRVDLTAHPGDFLAVAGQPESGRTTFLRCLAGGYRPGSGTVVLNTPNAGTVDLATAGARTLAWIREHHLRSFDGPLAAPPSQDAAAAVARAARVERSRATAALDRLGLARHADVPLGRLRQGVRRAVALAASLSASAPILLLDEPDTAADPGLVLDWLDELRENGTAVIAAVGPASPLIASASAAAYLHEGKAQWTRQ</sequence>
<dbReference type="Gene3D" id="3.40.50.300">
    <property type="entry name" value="P-loop containing nucleotide triphosphate hydrolases"/>
    <property type="match status" value="1"/>
</dbReference>
<name>A0ABY3WHH3_9MICC</name>
<dbReference type="EMBL" id="CP093327">
    <property type="protein sequence ID" value="UNK47821.1"/>
    <property type="molecule type" value="Genomic_DNA"/>
</dbReference>
<accession>A0ABY3WHH3</accession>
<dbReference type="PANTHER" id="PTHR42788:SF13">
    <property type="entry name" value="ALIPHATIC SULFONATES IMPORT ATP-BINDING PROTEIN SSUB"/>
    <property type="match status" value="1"/>
</dbReference>
<dbReference type="RefSeq" id="WP_241915520.1">
    <property type="nucleotide sequence ID" value="NZ_CP093327.1"/>
</dbReference>
<dbReference type="PROSITE" id="PS50893">
    <property type="entry name" value="ABC_TRANSPORTER_2"/>
    <property type="match status" value="1"/>
</dbReference>
<dbReference type="SUPFAM" id="SSF52540">
    <property type="entry name" value="P-loop containing nucleoside triphosphate hydrolases"/>
    <property type="match status" value="1"/>
</dbReference>
<keyword evidence="6" id="KW-1185">Reference proteome</keyword>
<dbReference type="InterPro" id="IPR003593">
    <property type="entry name" value="AAA+_ATPase"/>
</dbReference>
<dbReference type="SMART" id="SM00382">
    <property type="entry name" value="AAA"/>
    <property type="match status" value="1"/>
</dbReference>
<evidence type="ECO:0000256" key="3">
    <source>
        <dbReference type="ARBA" id="ARBA00022840"/>
    </source>
</evidence>
<evidence type="ECO:0000256" key="1">
    <source>
        <dbReference type="ARBA" id="ARBA00022448"/>
    </source>
</evidence>
<geneLocation type="plasmid" evidence="5 6">
    <name>p1</name>
</geneLocation>
<keyword evidence="1" id="KW-0813">Transport</keyword>
<proteinExistence type="predicted"/>
<dbReference type="InterPro" id="IPR027417">
    <property type="entry name" value="P-loop_NTPase"/>
</dbReference>
<organism evidence="5 6">
    <name type="scientific">Arthrobacter sulfonylureivorans</name>
    <dbReference type="NCBI Taxonomy" id="2486855"/>
    <lineage>
        <taxon>Bacteria</taxon>
        <taxon>Bacillati</taxon>
        <taxon>Actinomycetota</taxon>
        <taxon>Actinomycetes</taxon>
        <taxon>Micrococcales</taxon>
        <taxon>Micrococcaceae</taxon>
        <taxon>Arthrobacter</taxon>
    </lineage>
</organism>
<evidence type="ECO:0000259" key="4">
    <source>
        <dbReference type="PROSITE" id="PS50893"/>
    </source>
</evidence>